<dbReference type="PANTHER" id="PTHR47573">
    <property type="entry name" value="PROTEIN AF-9 HOMOLOG"/>
    <property type="match status" value="1"/>
</dbReference>
<dbReference type="InParanoid" id="A0A1E5RNB7"/>
<dbReference type="AlphaFoldDB" id="A0A1E5RNB7"/>
<sequence length="256" mass="29787">MSASSNRRIKYLSVAKPIVYGNSAQKLDENSKSVSIPQEHTHLWTVFVKSPTVNGDADLTKFIKKVIFKLHDTYKNPIRTIESPPFQVTESGWGEFEINIKIVFHDGSSEKIVSFYHHLRLHSYYLIPITDQKQLKEFPDQQFKTHKIEEKEGEKIHIDEDKNELSSSFFDEIVFNEPYIDFFQHCLLNTNILPKQKDSKQGVPPFSTELELEELHRMDESIAEIDTKITQYKERLMQLQKQQIDATASIVQGTQK</sequence>
<evidence type="ECO:0000256" key="5">
    <source>
        <dbReference type="PROSITE-ProRule" id="PRU00376"/>
    </source>
</evidence>
<evidence type="ECO:0000256" key="1">
    <source>
        <dbReference type="ARBA" id="ARBA00022408"/>
    </source>
</evidence>
<keyword evidence="8" id="KW-1185">Reference proteome</keyword>
<evidence type="ECO:0000256" key="3">
    <source>
        <dbReference type="ARBA" id="ARBA00023163"/>
    </source>
</evidence>
<feature type="domain" description="YEATS" evidence="6">
    <location>
        <begin position="8"/>
        <end position="189"/>
    </location>
</feature>
<dbReference type="STRING" id="56408.A0A1E5RNB7"/>
<dbReference type="Proteomes" id="UP000095728">
    <property type="component" value="Unassembled WGS sequence"/>
</dbReference>
<dbReference type="InterPro" id="IPR005033">
    <property type="entry name" value="YEATS"/>
</dbReference>
<evidence type="ECO:0000256" key="2">
    <source>
        <dbReference type="ARBA" id="ARBA00023015"/>
    </source>
</evidence>
<dbReference type="FunCoup" id="A0A1E5RNB7">
    <property type="interactions" value="741"/>
</dbReference>
<dbReference type="Gene3D" id="2.60.40.1970">
    <property type="entry name" value="YEATS domain"/>
    <property type="match status" value="1"/>
</dbReference>
<dbReference type="Pfam" id="PF03366">
    <property type="entry name" value="YEATS"/>
    <property type="match status" value="1"/>
</dbReference>
<dbReference type="InterPro" id="IPR055129">
    <property type="entry name" value="YEATS_dom"/>
</dbReference>
<dbReference type="OrthoDB" id="3970815at2759"/>
<evidence type="ECO:0000313" key="7">
    <source>
        <dbReference type="EMBL" id="OEJ88374.1"/>
    </source>
</evidence>
<dbReference type="InterPro" id="IPR038704">
    <property type="entry name" value="YEAST_sf"/>
</dbReference>
<comment type="subcellular location">
    <subcellularLocation>
        <location evidence="5">Nucleus</location>
    </subcellularLocation>
</comment>
<evidence type="ECO:0000313" key="8">
    <source>
        <dbReference type="Proteomes" id="UP000095728"/>
    </source>
</evidence>
<evidence type="ECO:0000259" key="6">
    <source>
        <dbReference type="PROSITE" id="PS51037"/>
    </source>
</evidence>
<protein>
    <recommendedName>
        <fullName evidence="1">Protein AF-9 homolog</fullName>
    </recommendedName>
</protein>
<dbReference type="EMBL" id="LPNM01000005">
    <property type="protein sequence ID" value="OEJ88374.1"/>
    <property type="molecule type" value="Genomic_DNA"/>
</dbReference>
<evidence type="ECO:0000256" key="4">
    <source>
        <dbReference type="ARBA" id="ARBA00023242"/>
    </source>
</evidence>
<reference evidence="8" key="1">
    <citation type="journal article" date="2016" name="Genome Announc.">
        <title>Genome sequences of three species of Hanseniaspora isolated from spontaneous wine fermentations.</title>
        <authorList>
            <person name="Sternes P.R."/>
            <person name="Lee D."/>
            <person name="Kutyna D.R."/>
            <person name="Borneman A.R."/>
        </authorList>
    </citation>
    <scope>NUCLEOTIDE SEQUENCE [LARGE SCALE GENOMIC DNA]</scope>
    <source>
        <strain evidence="8">AWRI3579</strain>
    </source>
</reference>
<dbReference type="PANTHER" id="PTHR47573:SF1">
    <property type="entry name" value="PROTEIN AF-9 HOMOLOG"/>
    <property type="match status" value="1"/>
</dbReference>
<proteinExistence type="predicted"/>
<dbReference type="GO" id="GO:0000785">
    <property type="term" value="C:chromatin"/>
    <property type="evidence" value="ECO:0007669"/>
    <property type="project" value="UniProtKB-ARBA"/>
</dbReference>
<keyword evidence="4 5" id="KW-0539">Nucleus</keyword>
<dbReference type="GO" id="GO:0005634">
    <property type="term" value="C:nucleus"/>
    <property type="evidence" value="ECO:0007669"/>
    <property type="project" value="UniProtKB-SubCell"/>
</dbReference>
<comment type="caution">
    <text evidence="7">The sequence shown here is derived from an EMBL/GenBank/DDBJ whole genome shotgun (WGS) entry which is preliminary data.</text>
</comment>
<accession>A0A1E5RNB7</accession>
<dbReference type="PROSITE" id="PS51037">
    <property type="entry name" value="YEATS"/>
    <property type="match status" value="1"/>
</dbReference>
<gene>
    <name evidence="7" type="ORF">AWRI3579_g705</name>
</gene>
<keyword evidence="3" id="KW-0804">Transcription</keyword>
<keyword evidence="2" id="KW-0805">Transcription regulation</keyword>
<name>A0A1E5RNB7_9ASCO</name>
<organism evidence="7 8">
    <name type="scientific">Hanseniaspora osmophila</name>
    <dbReference type="NCBI Taxonomy" id="56408"/>
    <lineage>
        <taxon>Eukaryota</taxon>
        <taxon>Fungi</taxon>
        <taxon>Dikarya</taxon>
        <taxon>Ascomycota</taxon>
        <taxon>Saccharomycotina</taxon>
        <taxon>Saccharomycetes</taxon>
        <taxon>Saccharomycodales</taxon>
        <taxon>Saccharomycodaceae</taxon>
        <taxon>Hanseniaspora</taxon>
    </lineage>
</organism>
<dbReference type="GO" id="GO:0006355">
    <property type="term" value="P:regulation of DNA-templated transcription"/>
    <property type="evidence" value="ECO:0007669"/>
    <property type="project" value="InterPro"/>
</dbReference>